<feature type="domain" description="Cytochrome b5 heme-binding" evidence="7">
    <location>
        <begin position="303"/>
        <end position="374"/>
    </location>
</feature>
<dbReference type="GO" id="GO:0016020">
    <property type="term" value="C:membrane"/>
    <property type="evidence" value="ECO:0007669"/>
    <property type="project" value="TreeGrafter"/>
</dbReference>
<evidence type="ECO:0000256" key="1">
    <source>
        <dbReference type="ARBA" id="ARBA00022617"/>
    </source>
</evidence>
<dbReference type="SMART" id="SM01117">
    <property type="entry name" value="Cyt-b5"/>
    <property type="match status" value="2"/>
</dbReference>
<protein>
    <recommendedName>
        <fullName evidence="7">Cytochrome b5 heme-binding domain-containing protein</fullName>
    </recommendedName>
</protein>
<sequence>MKAFTLIFAFASITEARLSHQDTRNTRETWNCPDVSINYPAESCQVDGKTVYRWTLDQVKQHSKQNACLMVIHDTVYEVLGFADIHRGGKPSIIRNCGKDATFGYDSLQCIAGVPDHIPGVLRMLEDNFCSTVAGVIKGSEQDPCEPDYVPVDFPEPDFDSCFVYDVLRCEHLDAMPQNGKWDLAKVQSMDDIECYAILYNYVFAFGLPPQNNPFTPPGSGTLEFTNKHGGGSAAVIENCETDMTAVFESMVNKPRIPDHTPGGLNAILPYLVGVVENSDVDPCKHPPPTACEALDLPYISMVQVRNSNRSRCWVVVMGKVYDLQDFKQHHHGGADEIEENCREDITDDFMENMPPHTLVQLGAIQQFQIGVIEGSMADPCSGSYEPNPDTTAYNTGDGSGDEEEEEDEDEEEDEEREDEPELGAEEETVAFTFKDSKGRERDCGWLGNTKAKIQKKFCNKAAVKVGCNQVCGGPSTSATGTTSATEATSRASVSSFNVFTFTDKNGKVRNCQWLASSKLKLKKKYCSKNSIKNGCKAACDIFA</sequence>
<evidence type="ECO:0000313" key="8">
    <source>
        <dbReference type="EMBL" id="CAE0402701.1"/>
    </source>
</evidence>
<dbReference type="PROSITE" id="PS50255">
    <property type="entry name" value="CYTOCHROME_B5_2"/>
    <property type="match status" value="2"/>
</dbReference>
<evidence type="ECO:0000256" key="3">
    <source>
        <dbReference type="ARBA" id="ARBA00023004"/>
    </source>
</evidence>
<dbReference type="AlphaFoldDB" id="A0A7S3KYT3"/>
<evidence type="ECO:0000256" key="5">
    <source>
        <dbReference type="SAM" id="MobiDB-lite"/>
    </source>
</evidence>
<dbReference type="PANTHER" id="PTHR19359">
    <property type="entry name" value="CYTOCHROME B5"/>
    <property type="match status" value="1"/>
</dbReference>
<organism evidence="8">
    <name type="scientific">Amphora coffeiformis</name>
    <dbReference type="NCBI Taxonomy" id="265554"/>
    <lineage>
        <taxon>Eukaryota</taxon>
        <taxon>Sar</taxon>
        <taxon>Stramenopiles</taxon>
        <taxon>Ochrophyta</taxon>
        <taxon>Bacillariophyta</taxon>
        <taxon>Bacillariophyceae</taxon>
        <taxon>Bacillariophycidae</taxon>
        <taxon>Thalassiophysales</taxon>
        <taxon>Catenulaceae</taxon>
        <taxon>Amphora</taxon>
    </lineage>
</organism>
<evidence type="ECO:0000259" key="7">
    <source>
        <dbReference type="PROSITE" id="PS50255"/>
    </source>
</evidence>
<keyword evidence="6" id="KW-0732">Signal</keyword>
<evidence type="ECO:0000256" key="2">
    <source>
        <dbReference type="ARBA" id="ARBA00022723"/>
    </source>
</evidence>
<dbReference type="EMBL" id="HBIM01001119">
    <property type="protein sequence ID" value="CAE0402701.1"/>
    <property type="molecule type" value="Transcribed_RNA"/>
</dbReference>
<keyword evidence="1" id="KW-0349">Heme</keyword>
<dbReference type="GO" id="GO:0020037">
    <property type="term" value="F:heme binding"/>
    <property type="evidence" value="ECO:0007669"/>
    <property type="project" value="TreeGrafter"/>
</dbReference>
<gene>
    <name evidence="8" type="ORF">ACOF00016_LOCUS969</name>
</gene>
<dbReference type="Gene3D" id="3.10.120.10">
    <property type="entry name" value="Cytochrome b5-like heme/steroid binding domain"/>
    <property type="match status" value="2"/>
</dbReference>
<feature type="signal peptide" evidence="6">
    <location>
        <begin position="1"/>
        <end position="16"/>
    </location>
</feature>
<dbReference type="Pfam" id="PF00173">
    <property type="entry name" value="Cyt-b5"/>
    <property type="match status" value="2"/>
</dbReference>
<evidence type="ECO:0000256" key="4">
    <source>
        <dbReference type="ARBA" id="ARBA00038168"/>
    </source>
</evidence>
<reference evidence="8" key="1">
    <citation type="submission" date="2021-01" db="EMBL/GenBank/DDBJ databases">
        <authorList>
            <person name="Corre E."/>
            <person name="Pelletier E."/>
            <person name="Niang G."/>
            <person name="Scheremetjew M."/>
            <person name="Finn R."/>
            <person name="Kale V."/>
            <person name="Holt S."/>
            <person name="Cochrane G."/>
            <person name="Meng A."/>
            <person name="Brown T."/>
            <person name="Cohen L."/>
        </authorList>
    </citation>
    <scope>NUCLEOTIDE SEQUENCE</scope>
    <source>
        <strain evidence="8">CCMP127</strain>
    </source>
</reference>
<evidence type="ECO:0000256" key="6">
    <source>
        <dbReference type="SAM" id="SignalP"/>
    </source>
</evidence>
<name>A0A7S3KYT3_9STRA</name>
<feature type="compositionally biased region" description="Acidic residues" evidence="5">
    <location>
        <begin position="400"/>
        <end position="429"/>
    </location>
</feature>
<dbReference type="InterPro" id="IPR050668">
    <property type="entry name" value="Cytochrome_b5"/>
</dbReference>
<dbReference type="InterPro" id="IPR001199">
    <property type="entry name" value="Cyt_B5-like_heme/steroid-bd"/>
</dbReference>
<feature type="domain" description="Cytochrome b5 heme-binding" evidence="7">
    <location>
        <begin position="51"/>
        <end position="138"/>
    </location>
</feature>
<feature type="region of interest" description="Disordered" evidence="5">
    <location>
        <begin position="379"/>
        <end position="434"/>
    </location>
</feature>
<comment type="similarity">
    <text evidence="4">Belongs to the cytochrome b5 family.</text>
</comment>
<dbReference type="GO" id="GO:0046872">
    <property type="term" value="F:metal ion binding"/>
    <property type="evidence" value="ECO:0007669"/>
    <property type="project" value="UniProtKB-KW"/>
</dbReference>
<proteinExistence type="inferred from homology"/>
<keyword evidence="2" id="KW-0479">Metal-binding</keyword>
<keyword evidence="3" id="KW-0408">Iron</keyword>
<dbReference type="InterPro" id="IPR036400">
    <property type="entry name" value="Cyt_B5-like_heme/steroid_sf"/>
</dbReference>
<feature type="chain" id="PRO_5031572005" description="Cytochrome b5 heme-binding domain-containing protein" evidence="6">
    <location>
        <begin position="17"/>
        <end position="544"/>
    </location>
</feature>
<dbReference type="SUPFAM" id="SSF55856">
    <property type="entry name" value="Cytochrome b5-like heme/steroid binding domain"/>
    <property type="match status" value="2"/>
</dbReference>
<accession>A0A7S3KYT3</accession>